<dbReference type="RefSeq" id="WP_377472886.1">
    <property type="nucleotide sequence ID" value="NZ_JBHLWN010000095.1"/>
</dbReference>
<evidence type="ECO:0000256" key="3">
    <source>
        <dbReference type="ARBA" id="ARBA00023163"/>
    </source>
</evidence>
<keyword evidence="1 4" id="KW-0805">Transcription regulation</keyword>
<dbReference type="PIRSF" id="PIRSF006707">
    <property type="entry name" value="MJ1563"/>
    <property type="match status" value="1"/>
</dbReference>
<keyword evidence="3 4" id="KW-0804">Transcription</keyword>
<protein>
    <recommendedName>
        <fullName evidence="4">HTH-type transcriptional regulator</fullName>
    </recommendedName>
</protein>
<evidence type="ECO:0000256" key="1">
    <source>
        <dbReference type="ARBA" id="ARBA00023015"/>
    </source>
</evidence>
<comment type="similarity">
    <text evidence="4">Belongs to the GbsR family.</text>
</comment>
<accession>A0ABV6DRY0</accession>
<sequence length="191" mass="22062">MEQPADGLSPEQEQALAKARKRVIEAIGNNMDLYGITQSTGHLYGLLFFQNKPMTLDAMGEAMEMSKTSMSTGVRTLVDLKMVNKVWEKGSRKDLYEVELDWFQTFADFFSLKWRKALDINLHALRKSKSELLELAGRFPDNEQLQAQLKADVAKMDEAVRYYMWLDRLIESFETGDIFQFIPKDVKPPRE</sequence>
<reference evidence="5 6" key="1">
    <citation type="submission" date="2024-09" db="EMBL/GenBank/DDBJ databases">
        <authorList>
            <person name="Sun Q."/>
            <person name="Mori K."/>
        </authorList>
    </citation>
    <scope>NUCLEOTIDE SEQUENCE [LARGE SCALE GENOMIC DNA]</scope>
    <source>
        <strain evidence="5 6">CCM 7759</strain>
    </source>
</reference>
<dbReference type="PANTHER" id="PTHR38465:SF1">
    <property type="entry name" value="HTH-TYPE TRANSCRIPTIONAL REGULATOR MJ1563-RELATED"/>
    <property type="match status" value="1"/>
</dbReference>
<dbReference type="InterPro" id="IPR052362">
    <property type="entry name" value="HTH-GbsR_regulator"/>
</dbReference>
<evidence type="ECO:0000256" key="4">
    <source>
        <dbReference type="PIRNR" id="PIRNR006707"/>
    </source>
</evidence>
<organism evidence="5 6">
    <name type="scientific">Paenibacillus chartarius</name>
    <dbReference type="NCBI Taxonomy" id="747481"/>
    <lineage>
        <taxon>Bacteria</taxon>
        <taxon>Bacillati</taxon>
        <taxon>Bacillota</taxon>
        <taxon>Bacilli</taxon>
        <taxon>Bacillales</taxon>
        <taxon>Paenibacillaceae</taxon>
        <taxon>Paenibacillus</taxon>
    </lineage>
</organism>
<evidence type="ECO:0000256" key="2">
    <source>
        <dbReference type="ARBA" id="ARBA00023125"/>
    </source>
</evidence>
<keyword evidence="6" id="KW-1185">Reference proteome</keyword>
<comment type="caution">
    <text evidence="5">The sequence shown here is derived from an EMBL/GenBank/DDBJ whole genome shotgun (WGS) entry which is preliminary data.</text>
</comment>
<evidence type="ECO:0000313" key="6">
    <source>
        <dbReference type="Proteomes" id="UP001589776"/>
    </source>
</evidence>
<dbReference type="Gene3D" id="1.10.10.10">
    <property type="entry name" value="Winged helix-like DNA-binding domain superfamily/Winged helix DNA-binding domain"/>
    <property type="match status" value="1"/>
</dbReference>
<dbReference type="Proteomes" id="UP001589776">
    <property type="component" value="Unassembled WGS sequence"/>
</dbReference>
<dbReference type="InterPro" id="IPR026282">
    <property type="entry name" value="MJ1563"/>
</dbReference>
<dbReference type="InterPro" id="IPR036388">
    <property type="entry name" value="WH-like_DNA-bd_sf"/>
</dbReference>
<dbReference type="PANTHER" id="PTHR38465">
    <property type="entry name" value="HTH-TYPE TRANSCRIPTIONAL REGULATOR MJ1563-RELATED"/>
    <property type="match status" value="1"/>
</dbReference>
<proteinExistence type="inferred from homology"/>
<gene>
    <name evidence="5" type="ORF">ACFFK0_23755</name>
</gene>
<dbReference type="SUPFAM" id="SSF46785">
    <property type="entry name" value="Winged helix' DNA-binding domain"/>
    <property type="match status" value="1"/>
</dbReference>
<dbReference type="EMBL" id="JBHLWN010000095">
    <property type="protein sequence ID" value="MFC0215413.1"/>
    <property type="molecule type" value="Genomic_DNA"/>
</dbReference>
<name>A0ABV6DRY0_9BACL</name>
<keyword evidence="2 4" id="KW-0238">DNA-binding</keyword>
<dbReference type="InterPro" id="IPR036390">
    <property type="entry name" value="WH_DNA-bd_sf"/>
</dbReference>
<evidence type="ECO:0000313" key="5">
    <source>
        <dbReference type="EMBL" id="MFC0215413.1"/>
    </source>
</evidence>